<evidence type="ECO:0000256" key="1">
    <source>
        <dbReference type="SAM" id="MobiDB-lite"/>
    </source>
</evidence>
<dbReference type="AlphaFoldDB" id="A0A6A6BUA0"/>
<name>A0A6A6BUA0_9PEZI</name>
<accession>A0A6A6BUA0</accession>
<sequence length="479" mass="51171">MAAASTASKGLQYSRMVEARFRTISTSSASSSSSSSYPRALLSSPDEAEPARASSRPPRPPARRFHSHPPPAAPSHSAPAPPPVRSFYAAAADSPCATMRLSLHHSPPKNHSDSALGSPLSPLPPLPPSPYPPSTSTAAATASITSAPAPTPEESAYDASTTIADDTASFVTRVKRSSPWTKSKEKRTSRREIRDGKRPSEDHASASGLWEARAEMQRVHDKAEAHRVSLKRVIDKLRVRRDTGASDELHANVDDESCSVDAVSVQSADAAVLGLGTRRNARPASIHSTAVESGSEDELDVDAGFDPNLDPDIDALLEDGLLHPLSRAAVKRRTASAQHATHHQQTLRAQALHNQGGRTHTRHRSHDAPPPPLWDADHPNPAFAAQAPLDIRVGPEIVALLDGACGSDWPTQLERLCLDFVPPPGVPSHAAQLIRACKTNGRAYRIVAQDFRPEAPAVGAGDKEGGFWTSAVRRTRAFL</sequence>
<dbReference type="GeneID" id="54297197"/>
<gene>
    <name evidence="2" type="ORF">K452DRAFT_283050</name>
</gene>
<evidence type="ECO:0000313" key="2">
    <source>
        <dbReference type="EMBL" id="KAF2146845.1"/>
    </source>
</evidence>
<dbReference type="EMBL" id="ML995475">
    <property type="protein sequence ID" value="KAF2146845.1"/>
    <property type="molecule type" value="Genomic_DNA"/>
</dbReference>
<dbReference type="RefSeq" id="XP_033402554.1">
    <property type="nucleotide sequence ID" value="XM_033539701.1"/>
</dbReference>
<proteinExistence type="predicted"/>
<feature type="compositionally biased region" description="Low complexity" evidence="1">
    <location>
        <begin position="24"/>
        <end position="56"/>
    </location>
</feature>
<keyword evidence="3" id="KW-1185">Reference proteome</keyword>
<reference evidence="2" key="1">
    <citation type="journal article" date="2020" name="Stud. Mycol.">
        <title>101 Dothideomycetes genomes: a test case for predicting lifestyles and emergence of pathogens.</title>
        <authorList>
            <person name="Haridas S."/>
            <person name="Albert R."/>
            <person name="Binder M."/>
            <person name="Bloem J."/>
            <person name="Labutti K."/>
            <person name="Salamov A."/>
            <person name="Andreopoulos B."/>
            <person name="Baker S."/>
            <person name="Barry K."/>
            <person name="Bills G."/>
            <person name="Bluhm B."/>
            <person name="Cannon C."/>
            <person name="Castanera R."/>
            <person name="Culley D."/>
            <person name="Daum C."/>
            <person name="Ezra D."/>
            <person name="Gonzalez J."/>
            <person name="Henrissat B."/>
            <person name="Kuo A."/>
            <person name="Liang C."/>
            <person name="Lipzen A."/>
            <person name="Lutzoni F."/>
            <person name="Magnuson J."/>
            <person name="Mondo S."/>
            <person name="Nolan M."/>
            <person name="Ohm R."/>
            <person name="Pangilinan J."/>
            <person name="Park H.-J."/>
            <person name="Ramirez L."/>
            <person name="Alfaro M."/>
            <person name="Sun H."/>
            <person name="Tritt A."/>
            <person name="Yoshinaga Y."/>
            <person name="Zwiers L.-H."/>
            <person name="Turgeon B."/>
            <person name="Goodwin S."/>
            <person name="Spatafora J."/>
            <person name="Crous P."/>
            <person name="Grigoriev I."/>
        </authorList>
    </citation>
    <scope>NUCLEOTIDE SEQUENCE</scope>
    <source>
        <strain evidence="2">CBS 121167</strain>
    </source>
</reference>
<dbReference type="Proteomes" id="UP000799438">
    <property type="component" value="Unassembled WGS sequence"/>
</dbReference>
<feature type="region of interest" description="Disordered" evidence="1">
    <location>
        <begin position="24"/>
        <end position="86"/>
    </location>
</feature>
<organism evidence="2 3">
    <name type="scientific">Aplosporella prunicola CBS 121167</name>
    <dbReference type="NCBI Taxonomy" id="1176127"/>
    <lineage>
        <taxon>Eukaryota</taxon>
        <taxon>Fungi</taxon>
        <taxon>Dikarya</taxon>
        <taxon>Ascomycota</taxon>
        <taxon>Pezizomycotina</taxon>
        <taxon>Dothideomycetes</taxon>
        <taxon>Dothideomycetes incertae sedis</taxon>
        <taxon>Botryosphaeriales</taxon>
        <taxon>Aplosporellaceae</taxon>
        <taxon>Aplosporella</taxon>
    </lineage>
</organism>
<feature type="compositionally biased region" description="Pro residues" evidence="1">
    <location>
        <begin position="68"/>
        <end position="84"/>
    </location>
</feature>
<feature type="compositionally biased region" description="Low complexity" evidence="1">
    <location>
        <begin position="134"/>
        <end position="148"/>
    </location>
</feature>
<feature type="region of interest" description="Disordered" evidence="1">
    <location>
        <begin position="99"/>
        <end position="161"/>
    </location>
</feature>
<protein>
    <submittedName>
        <fullName evidence="2">Uncharacterized protein</fullName>
    </submittedName>
</protein>
<feature type="compositionally biased region" description="Basic and acidic residues" evidence="1">
    <location>
        <begin position="190"/>
        <end position="204"/>
    </location>
</feature>
<evidence type="ECO:0000313" key="3">
    <source>
        <dbReference type="Proteomes" id="UP000799438"/>
    </source>
</evidence>
<feature type="region of interest" description="Disordered" evidence="1">
    <location>
        <begin position="173"/>
        <end position="208"/>
    </location>
</feature>
<feature type="compositionally biased region" description="Pro residues" evidence="1">
    <location>
        <begin position="121"/>
        <end position="133"/>
    </location>
</feature>